<accession>A0ABY7EJU7</accession>
<gene>
    <name evidence="3" type="ORF">MAR_035343</name>
</gene>
<dbReference type="InterPro" id="IPR011992">
    <property type="entry name" value="EF-hand-dom_pair"/>
</dbReference>
<reference evidence="3" key="1">
    <citation type="submission" date="2022-11" db="EMBL/GenBank/DDBJ databases">
        <title>Centuries of genome instability and evolution in soft-shell clam transmissible cancer (bioRxiv).</title>
        <authorList>
            <person name="Hart S.F.M."/>
            <person name="Yonemitsu M.A."/>
            <person name="Giersch R.M."/>
            <person name="Beal B.F."/>
            <person name="Arriagada G."/>
            <person name="Davis B.W."/>
            <person name="Ostrander E.A."/>
            <person name="Goff S.P."/>
            <person name="Metzger M.J."/>
        </authorList>
    </citation>
    <scope>NUCLEOTIDE SEQUENCE</scope>
    <source>
        <strain evidence="3">MELC-2E11</strain>
        <tissue evidence="3">Siphon/mantle</tissue>
    </source>
</reference>
<evidence type="ECO:0000313" key="4">
    <source>
        <dbReference type="Proteomes" id="UP001164746"/>
    </source>
</evidence>
<keyword evidence="4" id="KW-1185">Reference proteome</keyword>
<feature type="signal peptide" evidence="1">
    <location>
        <begin position="1"/>
        <end position="24"/>
    </location>
</feature>
<keyword evidence="1" id="KW-0732">Signal</keyword>
<feature type="chain" id="PRO_5047391101" description="EF-hand domain-containing protein" evidence="1">
    <location>
        <begin position="25"/>
        <end position="213"/>
    </location>
</feature>
<organism evidence="3 4">
    <name type="scientific">Mya arenaria</name>
    <name type="common">Soft-shell clam</name>
    <dbReference type="NCBI Taxonomy" id="6604"/>
    <lineage>
        <taxon>Eukaryota</taxon>
        <taxon>Metazoa</taxon>
        <taxon>Spiralia</taxon>
        <taxon>Lophotrochozoa</taxon>
        <taxon>Mollusca</taxon>
        <taxon>Bivalvia</taxon>
        <taxon>Autobranchia</taxon>
        <taxon>Heteroconchia</taxon>
        <taxon>Euheterodonta</taxon>
        <taxon>Imparidentia</taxon>
        <taxon>Neoheterodontei</taxon>
        <taxon>Myida</taxon>
        <taxon>Myoidea</taxon>
        <taxon>Myidae</taxon>
        <taxon>Mya</taxon>
    </lineage>
</organism>
<dbReference type="InterPro" id="IPR002048">
    <property type="entry name" value="EF_hand_dom"/>
</dbReference>
<evidence type="ECO:0000313" key="3">
    <source>
        <dbReference type="EMBL" id="WAR10267.1"/>
    </source>
</evidence>
<name>A0ABY7EJU7_MYAAR</name>
<dbReference type="EMBL" id="CP111018">
    <property type="protein sequence ID" value="WAR10267.1"/>
    <property type="molecule type" value="Genomic_DNA"/>
</dbReference>
<dbReference type="SUPFAM" id="SSF47473">
    <property type="entry name" value="EF-hand"/>
    <property type="match status" value="1"/>
</dbReference>
<dbReference type="Proteomes" id="UP001164746">
    <property type="component" value="Chromosome 7"/>
</dbReference>
<evidence type="ECO:0000256" key="1">
    <source>
        <dbReference type="SAM" id="SignalP"/>
    </source>
</evidence>
<dbReference type="Gene3D" id="1.10.238.10">
    <property type="entry name" value="EF-hand"/>
    <property type="match status" value="1"/>
</dbReference>
<proteinExistence type="predicted"/>
<protein>
    <recommendedName>
        <fullName evidence="2">EF-hand domain-containing protein</fullName>
    </recommendedName>
</protein>
<sequence>MDLSTVVYVVVVVLLNVNNGVCQGNTVDVKASNDKGKVKGSIAFKRNLGGGWSVNAGGWADNKGGSGASVGVSLKFKRSAHKIGSLFTVTLKADQCDFKDLGGGWSVNAGGWADNKGGSGGSVGVSFKFKRSAQKIGPLLTVTLKADQCDFKFYDTNGDGVILPDEMIAIFDNTYSTRILFQNLDIINENGKIEQLEFERVSPTVIDGCAVKQ</sequence>
<dbReference type="PROSITE" id="PS50222">
    <property type="entry name" value="EF_HAND_2"/>
    <property type="match status" value="1"/>
</dbReference>
<feature type="domain" description="EF-hand" evidence="2">
    <location>
        <begin position="151"/>
        <end position="177"/>
    </location>
</feature>
<evidence type="ECO:0000259" key="2">
    <source>
        <dbReference type="PROSITE" id="PS50222"/>
    </source>
</evidence>